<evidence type="ECO:0000256" key="1">
    <source>
        <dbReference type="ARBA" id="ARBA00022723"/>
    </source>
</evidence>
<dbReference type="PROSITE" id="PS01137">
    <property type="entry name" value="TATD_1"/>
    <property type="match status" value="1"/>
</dbReference>
<feature type="binding site" evidence="3">
    <location>
        <position position="153"/>
    </location>
    <ligand>
        <name>a divalent metal cation</name>
        <dbReference type="ChEBI" id="CHEBI:60240"/>
        <label>2</label>
    </ligand>
</feature>
<dbReference type="OrthoDB" id="9810005at2"/>
<dbReference type="GO" id="GO:0046872">
    <property type="term" value="F:metal ion binding"/>
    <property type="evidence" value="ECO:0007669"/>
    <property type="project" value="UniProtKB-KW"/>
</dbReference>
<dbReference type="Pfam" id="PF01026">
    <property type="entry name" value="TatD_DNase"/>
    <property type="match status" value="1"/>
</dbReference>
<gene>
    <name evidence="4" type="ORF">FD02_GL000511</name>
</gene>
<evidence type="ECO:0000313" key="5">
    <source>
        <dbReference type="Proteomes" id="UP000051804"/>
    </source>
</evidence>
<dbReference type="PIRSF" id="PIRSF005902">
    <property type="entry name" value="DNase_TatD"/>
    <property type="match status" value="1"/>
</dbReference>
<dbReference type="PANTHER" id="PTHR46124">
    <property type="entry name" value="D-AMINOACYL-TRNA DEACYLASE"/>
    <property type="match status" value="1"/>
</dbReference>
<dbReference type="InterPro" id="IPR001130">
    <property type="entry name" value="TatD-like"/>
</dbReference>
<keyword evidence="5" id="KW-1185">Reference proteome</keyword>
<dbReference type="GO" id="GO:0005829">
    <property type="term" value="C:cytosol"/>
    <property type="evidence" value="ECO:0007669"/>
    <property type="project" value="TreeGrafter"/>
</dbReference>
<evidence type="ECO:0000256" key="2">
    <source>
        <dbReference type="ARBA" id="ARBA00022801"/>
    </source>
</evidence>
<feature type="binding site" evidence="3">
    <location>
        <position position="129"/>
    </location>
    <ligand>
        <name>a divalent metal cation</name>
        <dbReference type="ChEBI" id="CHEBI:60240"/>
        <label>2</label>
    </ligand>
</feature>
<keyword evidence="2" id="KW-0378">Hydrolase</keyword>
<dbReference type="Proteomes" id="UP000051804">
    <property type="component" value="Unassembled WGS sequence"/>
</dbReference>
<proteinExistence type="predicted"/>
<feature type="binding site" evidence="3">
    <location>
        <position position="93"/>
    </location>
    <ligand>
        <name>a divalent metal cation</name>
        <dbReference type="ChEBI" id="CHEBI:60240"/>
        <label>1</label>
    </ligand>
</feature>
<feature type="binding site" evidence="3">
    <location>
        <position position="7"/>
    </location>
    <ligand>
        <name>a divalent metal cation</name>
        <dbReference type="ChEBI" id="CHEBI:60240"/>
        <label>1</label>
    </ligand>
</feature>
<feature type="binding site" evidence="3">
    <location>
        <position position="9"/>
    </location>
    <ligand>
        <name>a divalent metal cation</name>
        <dbReference type="ChEBI" id="CHEBI:60240"/>
        <label>1</label>
    </ligand>
</feature>
<dbReference type="SUPFAM" id="SSF51556">
    <property type="entry name" value="Metallo-dependent hydrolases"/>
    <property type="match status" value="1"/>
</dbReference>
<organism evidence="4 5">
    <name type="scientific">Lacticaseibacillus nasuensis JCM 17158</name>
    <dbReference type="NCBI Taxonomy" id="1291734"/>
    <lineage>
        <taxon>Bacteria</taxon>
        <taxon>Bacillati</taxon>
        <taxon>Bacillota</taxon>
        <taxon>Bacilli</taxon>
        <taxon>Lactobacillales</taxon>
        <taxon>Lactobacillaceae</taxon>
        <taxon>Lacticaseibacillus</taxon>
    </lineage>
</organism>
<accession>A0A0R1JGV0</accession>
<dbReference type="AlphaFoldDB" id="A0A0R1JGV0"/>
<dbReference type="GO" id="GO:0016788">
    <property type="term" value="F:hydrolase activity, acting on ester bonds"/>
    <property type="evidence" value="ECO:0007669"/>
    <property type="project" value="InterPro"/>
</dbReference>
<dbReference type="InterPro" id="IPR018228">
    <property type="entry name" value="DNase_TatD-rel_CS"/>
</dbReference>
<dbReference type="NCBIfam" id="TIGR00010">
    <property type="entry name" value="YchF/TatD family DNA exonuclease"/>
    <property type="match status" value="1"/>
</dbReference>
<dbReference type="Gene3D" id="3.20.20.140">
    <property type="entry name" value="Metal-dependent hydrolases"/>
    <property type="match status" value="1"/>
</dbReference>
<evidence type="ECO:0000313" key="4">
    <source>
        <dbReference type="EMBL" id="KRK70446.1"/>
    </source>
</evidence>
<feature type="binding site" evidence="3">
    <location>
        <position position="203"/>
    </location>
    <ligand>
        <name>a divalent metal cation</name>
        <dbReference type="ChEBI" id="CHEBI:60240"/>
        <label>1</label>
    </ligand>
</feature>
<name>A0A0R1JGV0_9LACO</name>
<reference evidence="4 5" key="1">
    <citation type="journal article" date="2015" name="Genome Announc.">
        <title>Expanding the biotechnology potential of lactobacilli through comparative genomics of 213 strains and associated genera.</title>
        <authorList>
            <person name="Sun Z."/>
            <person name="Harris H.M."/>
            <person name="McCann A."/>
            <person name="Guo C."/>
            <person name="Argimon S."/>
            <person name="Zhang W."/>
            <person name="Yang X."/>
            <person name="Jeffery I.B."/>
            <person name="Cooney J.C."/>
            <person name="Kagawa T.F."/>
            <person name="Liu W."/>
            <person name="Song Y."/>
            <person name="Salvetti E."/>
            <person name="Wrobel A."/>
            <person name="Rasinkangas P."/>
            <person name="Parkhill J."/>
            <person name="Rea M.C."/>
            <person name="O'Sullivan O."/>
            <person name="Ritari J."/>
            <person name="Douillard F.P."/>
            <person name="Paul Ross R."/>
            <person name="Yang R."/>
            <person name="Briner A.E."/>
            <person name="Felis G.E."/>
            <person name="de Vos W.M."/>
            <person name="Barrangou R."/>
            <person name="Klaenhammer T.R."/>
            <person name="Caufield P.W."/>
            <person name="Cui Y."/>
            <person name="Zhang H."/>
            <person name="O'Toole P.W."/>
        </authorList>
    </citation>
    <scope>NUCLEOTIDE SEQUENCE [LARGE SCALE GENOMIC DNA]</scope>
    <source>
        <strain evidence="4 5">JCM 17158</strain>
    </source>
</reference>
<dbReference type="FunFam" id="3.20.20.140:FF:000005">
    <property type="entry name" value="TatD family hydrolase"/>
    <property type="match status" value="1"/>
</dbReference>
<dbReference type="STRING" id="1291734.FD02_GL000511"/>
<dbReference type="PROSITE" id="PS01091">
    <property type="entry name" value="TATD_3"/>
    <property type="match status" value="1"/>
</dbReference>
<dbReference type="RefSeq" id="WP_056952058.1">
    <property type="nucleotide sequence ID" value="NZ_AZDJ01000032.1"/>
</dbReference>
<protein>
    <submittedName>
        <fullName evidence="4">TatD family Mg-dependent Dnase</fullName>
    </submittedName>
</protein>
<dbReference type="InterPro" id="IPR032466">
    <property type="entry name" value="Metal_Hydrolase"/>
</dbReference>
<dbReference type="PANTHER" id="PTHR46124:SF2">
    <property type="entry name" value="D-AMINOACYL-TRNA DEACYLASE"/>
    <property type="match status" value="1"/>
</dbReference>
<dbReference type="GO" id="GO:0004536">
    <property type="term" value="F:DNA nuclease activity"/>
    <property type="evidence" value="ECO:0007669"/>
    <property type="project" value="InterPro"/>
</dbReference>
<dbReference type="PATRIC" id="fig|1291734.4.peg.525"/>
<sequence length="261" mass="28654">MEIFDSHTHLNDTPYAGHEAEFVAHAASLGVTEMAIVGSDSQLNAGALRLAATFANLYAIVGWHPESAKAYSPRAEAELMAQLATPKVVALGEIGLDYHWDTSPRDVQRRVFARQLAIARNQHLPVSLHIRDAFADAYEILRHSDLQFGGIMHSFTGGPKWAQKFLDLGLYVSFSGIVSFKNAPAEHASAKVIPPDRLLVETDAPYLTPTPYRGRPNEPGYTRYVVEAVAKLRDAPVEQVAAQTRANAHRIFGLEATRESV</sequence>
<comment type="caution">
    <text evidence="4">The sequence shown here is derived from an EMBL/GenBank/DDBJ whole genome shotgun (WGS) entry which is preliminary data.</text>
</comment>
<evidence type="ECO:0000256" key="3">
    <source>
        <dbReference type="PIRSR" id="PIRSR005902-1"/>
    </source>
</evidence>
<dbReference type="InterPro" id="IPR015991">
    <property type="entry name" value="TatD/YcfH-like"/>
</dbReference>
<dbReference type="EMBL" id="AZDJ01000032">
    <property type="protein sequence ID" value="KRK70446.1"/>
    <property type="molecule type" value="Genomic_DNA"/>
</dbReference>
<keyword evidence="1 3" id="KW-0479">Metal-binding</keyword>
<dbReference type="CDD" id="cd01310">
    <property type="entry name" value="TatD_DNAse"/>
    <property type="match status" value="1"/>
</dbReference>